<organism evidence="2 3">
    <name type="scientific">Cyphellophora europaea (strain CBS 101466)</name>
    <name type="common">Phialophora europaea</name>
    <dbReference type="NCBI Taxonomy" id="1220924"/>
    <lineage>
        <taxon>Eukaryota</taxon>
        <taxon>Fungi</taxon>
        <taxon>Dikarya</taxon>
        <taxon>Ascomycota</taxon>
        <taxon>Pezizomycotina</taxon>
        <taxon>Eurotiomycetes</taxon>
        <taxon>Chaetothyriomycetidae</taxon>
        <taxon>Chaetothyriales</taxon>
        <taxon>Cyphellophoraceae</taxon>
        <taxon>Cyphellophora</taxon>
    </lineage>
</organism>
<dbReference type="HOGENOM" id="CLU_760808_0_0_1"/>
<dbReference type="InParanoid" id="W2RS49"/>
<dbReference type="Proteomes" id="UP000030752">
    <property type="component" value="Unassembled WGS sequence"/>
</dbReference>
<gene>
    <name evidence="2" type="ORF">HMPREF1541_05564</name>
</gene>
<dbReference type="VEuPathDB" id="FungiDB:HMPREF1541_05564"/>
<feature type="region of interest" description="Disordered" evidence="1">
    <location>
        <begin position="120"/>
        <end position="156"/>
    </location>
</feature>
<dbReference type="EMBL" id="KB822721">
    <property type="protein sequence ID" value="ETN39341.1"/>
    <property type="molecule type" value="Genomic_DNA"/>
</dbReference>
<protein>
    <submittedName>
        <fullName evidence="2">Uncharacterized protein</fullName>
    </submittedName>
</protein>
<name>W2RS49_CYPE1</name>
<dbReference type="AlphaFoldDB" id="W2RS49"/>
<proteinExistence type="predicted"/>
<evidence type="ECO:0000313" key="2">
    <source>
        <dbReference type="EMBL" id="ETN39341.1"/>
    </source>
</evidence>
<evidence type="ECO:0000256" key="1">
    <source>
        <dbReference type="SAM" id="MobiDB-lite"/>
    </source>
</evidence>
<reference evidence="2 3" key="1">
    <citation type="submission" date="2013-03" db="EMBL/GenBank/DDBJ databases">
        <title>The Genome Sequence of Phialophora europaea CBS 101466.</title>
        <authorList>
            <consortium name="The Broad Institute Genomics Platform"/>
            <person name="Cuomo C."/>
            <person name="de Hoog S."/>
            <person name="Gorbushina A."/>
            <person name="Walker B."/>
            <person name="Young S.K."/>
            <person name="Zeng Q."/>
            <person name="Gargeya S."/>
            <person name="Fitzgerald M."/>
            <person name="Haas B."/>
            <person name="Abouelleil A."/>
            <person name="Allen A.W."/>
            <person name="Alvarado L."/>
            <person name="Arachchi H.M."/>
            <person name="Berlin A.M."/>
            <person name="Chapman S.B."/>
            <person name="Gainer-Dewar J."/>
            <person name="Goldberg J."/>
            <person name="Griggs A."/>
            <person name="Gujja S."/>
            <person name="Hansen M."/>
            <person name="Howarth C."/>
            <person name="Imamovic A."/>
            <person name="Ireland A."/>
            <person name="Larimer J."/>
            <person name="McCowan C."/>
            <person name="Murphy C."/>
            <person name="Pearson M."/>
            <person name="Poon T.W."/>
            <person name="Priest M."/>
            <person name="Roberts A."/>
            <person name="Saif S."/>
            <person name="Shea T."/>
            <person name="Sisk P."/>
            <person name="Sykes S."/>
            <person name="Wortman J."/>
            <person name="Nusbaum C."/>
            <person name="Birren B."/>
        </authorList>
    </citation>
    <scope>NUCLEOTIDE SEQUENCE [LARGE SCALE GENOMIC DNA]</scope>
    <source>
        <strain evidence="2 3">CBS 101466</strain>
    </source>
</reference>
<dbReference type="GeneID" id="19972903"/>
<dbReference type="RefSeq" id="XP_008718126.1">
    <property type="nucleotide sequence ID" value="XM_008719904.1"/>
</dbReference>
<dbReference type="OrthoDB" id="4161500at2759"/>
<evidence type="ECO:0000313" key="3">
    <source>
        <dbReference type="Proteomes" id="UP000030752"/>
    </source>
</evidence>
<dbReference type="STRING" id="1220924.W2RS49"/>
<keyword evidence="3" id="KW-1185">Reference proteome</keyword>
<sequence length="364" mass="40989">MLRSKWLASFRQRQECPNSSAEDVPAIDTQSIRAGGDPIRTFMEIGDSGATHRCPQADLVVAHFEKAERSRLPLVREHSQPVALVYDHVFRGESWESGPSNGAFTADQLCSRLRAPRPRYSRAGATARGKSTPQVGTPPQLEQRMQPKGYTEGPEPNTERRIVFITDLDKRTASAVASAAPANQVTPLQNALYRHCAAGQNYIGMAIPPLFLPIFELAFHLPLQSWQLTRGSDIPRGSRDVAFLDLQNGERAHVCTAKFSCVVTGIDEWRWIAYCFIDTLYDPTDDRESVEDYVHDGEGMSPFRMAMDPCTHGRHPLEPPVRDPRKWFLMVLEARLLSSNKEWLHLIHKIEESIESFEEVSQVP</sequence>
<dbReference type="eggNOG" id="ENOG502SVBB">
    <property type="taxonomic scope" value="Eukaryota"/>
</dbReference>
<accession>W2RS49</accession>